<evidence type="ECO:0000259" key="1">
    <source>
        <dbReference type="Pfam" id="PF08241"/>
    </source>
</evidence>
<dbReference type="CDD" id="cd02440">
    <property type="entry name" value="AdoMet_MTases"/>
    <property type="match status" value="1"/>
</dbReference>
<accession>X1NVD4</accession>
<protein>
    <recommendedName>
        <fullName evidence="1">Methyltransferase type 11 domain-containing protein</fullName>
    </recommendedName>
</protein>
<dbReference type="Pfam" id="PF08241">
    <property type="entry name" value="Methyltransf_11"/>
    <property type="match status" value="1"/>
</dbReference>
<dbReference type="AlphaFoldDB" id="X1NVD4"/>
<dbReference type="GO" id="GO:0008757">
    <property type="term" value="F:S-adenosylmethionine-dependent methyltransferase activity"/>
    <property type="evidence" value="ECO:0007669"/>
    <property type="project" value="InterPro"/>
</dbReference>
<name>X1NVD4_9ZZZZ</name>
<gene>
    <name evidence="2" type="ORF">S06H3_59246</name>
</gene>
<comment type="caution">
    <text evidence="2">The sequence shown here is derived from an EMBL/GenBank/DDBJ whole genome shotgun (WGS) entry which is preliminary data.</text>
</comment>
<dbReference type="InterPro" id="IPR013216">
    <property type="entry name" value="Methyltransf_11"/>
</dbReference>
<dbReference type="EMBL" id="BARV01038461">
    <property type="protein sequence ID" value="GAI47982.1"/>
    <property type="molecule type" value="Genomic_DNA"/>
</dbReference>
<dbReference type="SUPFAM" id="SSF53335">
    <property type="entry name" value="S-adenosyl-L-methionine-dependent methyltransferases"/>
    <property type="match status" value="1"/>
</dbReference>
<organism evidence="2">
    <name type="scientific">marine sediment metagenome</name>
    <dbReference type="NCBI Taxonomy" id="412755"/>
    <lineage>
        <taxon>unclassified sequences</taxon>
        <taxon>metagenomes</taxon>
        <taxon>ecological metagenomes</taxon>
    </lineage>
</organism>
<reference evidence="2" key="1">
    <citation type="journal article" date="2014" name="Front. Microbiol.">
        <title>High frequency of phylogenetically diverse reductive dehalogenase-homologous genes in deep subseafloor sedimentary metagenomes.</title>
        <authorList>
            <person name="Kawai M."/>
            <person name="Futagami T."/>
            <person name="Toyoda A."/>
            <person name="Takaki Y."/>
            <person name="Nishi S."/>
            <person name="Hori S."/>
            <person name="Arai W."/>
            <person name="Tsubouchi T."/>
            <person name="Morono Y."/>
            <person name="Uchiyama I."/>
            <person name="Ito T."/>
            <person name="Fujiyama A."/>
            <person name="Inagaki F."/>
            <person name="Takami H."/>
        </authorList>
    </citation>
    <scope>NUCLEOTIDE SEQUENCE</scope>
    <source>
        <strain evidence="2">Expedition CK06-06</strain>
    </source>
</reference>
<dbReference type="InterPro" id="IPR029063">
    <property type="entry name" value="SAM-dependent_MTases_sf"/>
</dbReference>
<evidence type="ECO:0000313" key="2">
    <source>
        <dbReference type="EMBL" id="GAI47982.1"/>
    </source>
</evidence>
<feature type="domain" description="Methyltransferase type 11" evidence="1">
    <location>
        <begin position="2"/>
        <end position="50"/>
    </location>
</feature>
<proteinExistence type="predicted"/>
<feature type="non-terminal residue" evidence="2">
    <location>
        <position position="111"/>
    </location>
</feature>
<sequence>MADLEEPLPLESESYDGVFSKFVLEHLRIAKVRRFISEVHRILKPGGIAVVITANLLEQARVLIERDESEEWNDEILYMVFAGHPDYPSNYHRSSPSPQICHQAVQGGGVS</sequence>
<dbReference type="Gene3D" id="3.40.50.150">
    <property type="entry name" value="Vaccinia Virus protein VP39"/>
    <property type="match status" value="1"/>
</dbReference>